<name>A0A1M6NDZ1_PSETH</name>
<dbReference type="PANTHER" id="PTHR43124">
    <property type="entry name" value="PURINE EFFLUX PUMP PBUE"/>
    <property type="match status" value="1"/>
</dbReference>
<dbReference type="GO" id="GO:0022857">
    <property type="term" value="F:transmembrane transporter activity"/>
    <property type="evidence" value="ECO:0007669"/>
    <property type="project" value="InterPro"/>
</dbReference>
<feature type="transmembrane region" description="Helical" evidence="6">
    <location>
        <begin position="266"/>
        <end position="287"/>
    </location>
</feature>
<dbReference type="Proteomes" id="UP000184363">
    <property type="component" value="Unassembled WGS sequence"/>
</dbReference>
<dbReference type="InterPro" id="IPR036259">
    <property type="entry name" value="MFS_trans_sf"/>
</dbReference>
<dbReference type="Pfam" id="PF07690">
    <property type="entry name" value="MFS_1"/>
    <property type="match status" value="1"/>
</dbReference>
<keyword evidence="3 6" id="KW-0812">Transmembrane</keyword>
<organism evidence="8 9">
    <name type="scientific">Pseudonocardia thermophila</name>
    <dbReference type="NCBI Taxonomy" id="1848"/>
    <lineage>
        <taxon>Bacteria</taxon>
        <taxon>Bacillati</taxon>
        <taxon>Actinomycetota</taxon>
        <taxon>Actinomycetes</taxon>
        <taxon>Pseudonocardiales</taxon>
        <taxon>Pseudonocardiaceae</taxon>
        <taxon>Pseudonocardia</taxon>
    </lineage>
</organism>
<evidence type="ECO:0000256" key="3">
    <source>
        <dbReference type="ARBA" id="ARBA00022692"/>
    </source>
</evidence>
<evidence type="ECO:0000256" key="1">
    <source>
        <dbReference type="ARBA" id="ARBA00004651"/>
    </source>
</evidence>
<feature type="transmembrane region" description="Helical" evidence="6">
    <location>
        <begin position="324"/>
        <end position="342"/>
    </location>
</feature>
<feature type="transmembrane region" description="Helical" evidence="6">
    <location>
        <begin position="133"/>
        <end position="152"/>
    </location>
</feature>
<reference evidence="8 9" key="1">
    <citation type="submission" date="2016-11" db="EMBL/GenBank/DDBJ databases">
        <authorList>
            <person name="Jaros S."/>
            <person name="Januszkiewicz K."/>
            <person name="Wedrychowicz H."/>
        </authorList>
    </citation>
    <scope>NUCLEOTIDE SEQUENCE [LARGE SCALE GENOMIC DNA]</scope>
    <source>
        <strain evidence="8 9">DSM 43832</strain>
    </source>
</reference>
<dbReference type="InterPro" id="IPR050189">
    <property type="entry name" value="MFS_Efflux_Transporters"/>
</dbReference>
<accession>A0A1M6NDZ1</accession>
<feature type="transmembrane region" description="Helical" evidence="6">
    <location>
        <begin position="46"/>
        <end position="67"/>
    </location>
</feature>
<feature type="transmembrane region" description="Helical" evidence="6">
    <location>
        <begin position="12"/>
        <end position="34"/>
    </location>
</feature>
<evidence type="ECO:0000313" key="9">
    <source>
        <dbReference type="Proteomes" id="UP000184363"/>
    </source>
</evidence>
<protein>
    <submittedName>
        <fullName evidence="8">Predicted arabinose efflux permease, MFS family</fullName>
    </submittedName>
</protein>
<keyword evidence="9" id="KW-1185">Reference proteome</keyword>
<evidence type="ECO:0000259" key="7">
    <source>
        <dbReference type="PROSITE" id="PS50850"/>
    </source>
</evidence>
<dbReference type="PANTHER" id="PTHR43124:SF3">
    <property type="entry name" value="CHLORAMPHENICOL EFFLUX PUMP RV0191"/>
    <property type="match status" value="1"/>
</dbReference>
<dbReference type="InterPro" id="IPR020846">
    <property type="entry name" value="MFS_dom"/>
</dbReference>
<proteinExistence type="predicted"/>
<evidence type="ECO:0000313" key="8">
    <source>
        <dbReference type="EMBL" id="SHJ93925.1"/>
    </source>
</evidence>
<keyword evidence="2" id="KW-1003">Cell membrane</keyword>
<feature type="transmembrane region" description="Helical" evidence="6">
    <location>
        <begin position="173"/>
        <end position="198"/>
    </location>
</feature>
<feature type="transmembrane region" description="Helical" evidence="6">
    <location>
        <begin position="210"/>
        <end position="228"/>
    </location>
</feature>
<dbReference type="InterPro" id="IPR011701">
    <property type="entry name" value="MFS"/>
</dbReference>
<comment type="subcellular location">
    <subcellularLocation>
        <location evidence="1">Cell membrane</location>
        <topology evidence="1">Multi-pass membrane protein</topology>
    </subcellularLocation>
</comment>
<evidence type="ECO:0000256" key="4">
    <source>
        <dbReference type="ARBA" id="ARBA00022989"/>
    </source>
</evidence>
<evidence type="ECO:0000256" key="2">
    <source>
        <dbReference type="ARBA" id="ARBA00022475"/>
    </source>
</evidence>
<gene>
    <name evidence="8" type="ORF">SAMN05443637_101199</name>
</gene>
<keyword evidence="5 6" id="KW-0472">Membrane</keyword>
<evidence type="ECO:0000256" key="5">
    <source>
        <dbReference type="ARBA" id="ARBA00023136"/>
    </source>
</evidence>
<feature type="domain" description="Major facilitator superfamily (MFS) profile" evidence="7">
    <location>
        <begin position="1"/>
        <end position="349"/>
    </location>
</feature>
<feature type="transmembrane region" description="Helical" evidence="6">
    <location>
        <begin position="240"/>
        <end position="260"/>
    </location>
</feature>
<dbReference type="STRING" id="1848.SAMN05443637_101199"/>
<dbReference type="AlphaFoldDB" id="A0A1M6NDZ1"/>
<dbReference type="GO" id="GO:0005886">
    <property type="term" value="C:plasma membrane"/>
    <property type="evidence" value="ECO:0007669"/>
    <property type="project" value="UniProtKB-SubCell"/>
</dbReference>
<dbReference type="EMBL" id="FRAP01000001">
    <property type="protein sequence ID" value="SHJ93925.1"/>
    <property type="molecule type" value="Genomic_DNA"/>
</dbReference>
<dbReference type="PROSITE" id="PS50850">
    <property type="entry name" value="MFS"/>
    <property type="match status" value="1"/>
</dbReference>
<dbReference type="SUPFAM" id="SSF103473">
    <property type="entry name" value="MFS general substrate transporter"/>
    <property type="match status" value="1"/>
</dbReference>
<sequence>MLPELGATYGVTPATAAASITSYLLPFAGLMLVSGTLGERWGRRRAVVIGYVVYAVAALAAVVAPTFELFLAARVVQGAANAFTTPLLLAAVGATAAPGRLGRALGWFGSLQSAGHTSAPLLGGLAAEVDWRWAFVGVAVSSAVLAVVGIPHTDPGPRTGLAAALRSAVRPEVLRLGLVAAVGWGLVAGLAFLVALRLEDAFAVSAGTRGLVLTALGVVGLLSARLVGGAVDRIGPRRTVLIGTALGAFVVAGAGLAPAVGLIAAIWALGGLAGQLLLVGVNSIVLAPGRENAGGAMSVVQAVRFSGMALAPAVITPIYRTDPLAAFLVPALLVAVVVPLALPRPNRPRVEDGAVAE</sequence>
<evidence type="ECO:0000256" key="6">
    <source>
        <dbReference type="SAM" id="Phobius"/>
    </source>
</evidence>
<dbReference type="Gene3D" id="1.20.1250.20">
    <property type="entry name" value="MFS general substrate transporter like domains"/>
    <property type="match status" value="2"/>
</dbReference>
<keyword evidence="4 6" id="KW-1133">Transmembrane helix</keyword>
<feature type="transmembrane region" description="Helical" evidence="6">
    <location>
        <begin position="299"/>
        <end position="318"/>
    </location>
</feature>